<comment type="caution">
    <text evidence="5">The sequence shown here is derived from an EMBL/GenBank/DDBJ whole genome shotgun (WGS) entry which is preliminary data.</text>
</comment>
<dbReference type="SUPFAM" id="SSF48008">
    <property type="entry name" value="GntR ligand-binding domain-like"/>
    <property type="match status" value="1"/>
</dbReference>
<dbReference type="Gene3D" id="1.10.10.10">
    <property type="entry name" value="Winged helix-like DNA-binding domain superfamily/Winged helix DNA-binding domain"/>
    <property type="match status" value="1"/>
</dbReference>
<evidence type="ECO:0000256" key="2">
    <source>
        <dbReference type="ARBA" id="ARBA00023125"/>
    </source>
</evidence>
<protein>
    <submittedName>
        <fullName evidence="5">GntR family transcriptional regulator</fullName>
    </submittedName>
</protein>
<evidence type="ECO:0000313" key="5">
    <source>
        <dbReference type="EMBL" id="GAA3855174.1"/>
    </source>
</evidence>
<dbReference type="EMBL" id="BAABDF010000002">
    <property type="protein sequence ID" value="GAA3855174.1"/>
    <property type="molecule type" value="Genomic_DNA"/>
</dbReference>
<dbReference type="SMART" id="SM00345">
    <property type="entry name" value="HTH_GNTR"/>
    <property type="match status" value="1"/>
</dbReference>
<dbReference type="PROSITE" id="PS50949">
    <property type="entry name" value="HTH_GNTR"/>
    <property type="match status" value="1"/>
</dbReference>
<keyword evidence="1" id="KW-0805">Transcription regulation</keyword>
<evidence type="ECO:0000256" key="3">
    <source>
        <dbReference type="ARBA" id="ARBA00023163"/>
    </source>
</evidence>
<evidence type="ECO:0000256" key="1">
    <source>
        <dbReference type="ARBA" id="ARBA00023015"/>
    </source>
</evidence>
<keyword evidence="2" id="KW-0238">DNA-binding</keyword>
<keyword evidence="6" id="KW-1185">Reference proteome</keyword>
<organism evidence="5 6">
    <name type="scientific">Celeribacter arenosi</name>
    <dbReference type="NCBI Taxonomy" id="792649"/>
    <lineage>
        <taxon>Bacteria</taxon>
        <taxon>Pseudomonadati</taxon>
        <taxon>Pseudomonadota</taxon>
        <taxon>Alphaproteobacteria</taxon>
        <taxon>Rhodobacterales</taxon>
        <taxon>Roseobacteraceae</taxon>
        <taxon>Celeribacter</taxon>
    </lineage>
</organism>
<accession>A0ABP7JUR6</accession>
<dbReference type="Gene3D" id="1.20.120.530">
    <property type="entry name" value="GntR ligand-binding domain-like"/>
    <property type="match status" value="1"/>
</dbReference>
<dbReference type="InterPro" id="IPR008920">
    <property type="entry name" value="TF_FadR/GntR_C"/>
</dbReference>
<reference evidence="6" key="1">
    <citation type="journal article" date="2019" name="Int. J. Syst. Evol. Microbiol.">
        <title>The Global Catalogue of Microorganisms (GCM) 10K type strain sequencing project: providing services to taxonomists for standard genome sequencing and annotation.</title>
        <authorList>
            <consortium name="The Broad Institute Genomics Platform"/>
            <consortium name="The Broad Institute Genome Sequencing Center for Infectious Disease"/>
            <person name="Wu L."/>
            <person name="Ma J."/>
        </authorList>
    </citation>
    <scope>NUCLEOTIDE SEQUENCE [LARGE SCALE GENOMIC DNA]</scope>
    <source>
        <strain evidence="6">JCM 17190</strain>
    </source>
</reference>
<dbReference type="PRINTS" id="PR00035">
    <property type="entry name" value="HTHGNTR"/>
</dbReference>
<feature type="domain" description="HTH gntR-type" evidence="4">
    <location>
        <begin position="2"/>
        <end position="69"/>
    </location>
</feature>
<evidence type="ECO:0000259" key="4">
    <source>
        <dbReference type="PROSITE" id="PS50949"/>
    </source>
</evidence>
<dbReference type="PANTHER" id="PTHR43537:SF49">
    <property type="entry name" value="TRANSCRIPTIONAL REGULATORY PROTEIN"/>
    <property type="match status" value="1"/>
</dbReference>
<keyword evidence="3" id="KW-0804">Transcription</keyword>
<dbReference type="PANTHER" id="PTHR43537">
    <property type="entry name" value="TRANSCRIPTIONAL REGULATOR, GNTR FAMILY"/>
    <property type="match status" value="1"/>
</dbReference>
<gene>
    <name evidence="5" type="ORF">GCM10022404_02970</name>
</gene>
<name>A0ABP7JUR6_9RHOB</name>
<dbReference type="InterPro" id="IPR011711">
    <property type="entry name" value="GntR_C"/>
</dbReference>
<dbReference type="InterPro" id="IPR036388">
    <property type="entry name" value="WH-like_DNA-bd_sf"/>
</dbReference>
<dbReference type="Proteomes" id="UP001399917">
    <property type="component" value="Unassembled WGS sequence"/>
</dbReference>
<dbReference type="InterPro" id="IPR000524">
    <property type="entry name" value="Tscrpt_reg_HTH_GntR"/>
</dbReference>
<proteinExistence type="predicted"/>
<dbReference type="Pfam" id="PF00392">
    <property type="entry name" value="GntR"/>
    <property type="match status" value="1"/>
</dbReference>
<dbReference type="InterPro" id="IPR036390">
    <property type="entry name" value="WH_DNA-bd_sf"/>
</dbReference>
<dbReference type="CDD" id="cd07377">
    <property type="entry name" value="WHTH_GntR"/>
    <property type="match status" value="1"/>
</dbReference>
<dbReference type="RefSeq" id="WP_344842502.1">
    <property type="nucleotide sequence ID" value="NZ_BAABDF010000002.1"/>
</dbReference>
<dbReference type="Pfam" id="PF07729">
    <property type="entry name" value="FCD"/>
    <property type="match status" value="1"/>
</dbReference>
<dbReference type="SUPFAM" id="SSF46785">
    <property type="entry name" value="Winged helix' DNA-binding domain"/>
    <property type="match status" value="1"/>
</dbReference>
<evidence type="ECO:0000313" key="6">
    <source>
        <dbReference type="Proteomes" id="UP001399917"/>
    </source>
</evidence>
<sequence length="252" mass="28249">MDSIDTELANRIRHDIIHGAYEEGVRLSEAQLCEAHNVSRTPVRLALRILEREGLIFRGEGRGYRIQSPTIADILQAVQVRGHLESLAARLMALSPNKVDFLPDMAQAIRTIDDLISAGKLDEPTIKQMQAANEVFHTSILDACGNDYVAFTCRQISHLPMLAAGSMVFDRAVLESPEQLERGLFRLRLGNAQHQVIYESIASTDPTRAERMMSEHSHTMVEYIEKFEKRDSRLSVSDLVAYSAATAEYPNL</sequence>
<dbReference type="SMART" id="SM00895">
    <property type="entry name" value="FCD"/>
    <property type="match status" value="1"/>
</dbReference>